<evidence type="ECO:0000256" key="10">
    <source>
        <dbReference type="ARBA" id="ARBA00040604"/>
    </source>
</evidence>
<evidence type="ECO:0000256" key="7">
    <source>
        <dbReference type="ARBA" id="ARBA00023136"/>
    </source>
</evidence>
<evidence type="ECO:0000259" key="11">
    <source>
        <dbReference type="PROSITE" id="PS51886"/>
    </source>
</evidence>
<evidence type="ECO:0000256" key="4">
    <source>
        <dbReference type="ARBA" id="ARBA00009540"/>
    </source>
</evidence>
<keyword evidence="7" id="KW-0472">Membrane</keyword>
<evidence type="ECO:0000256" key="9">
    <source>
        <dbReference type="ARBA" id="ARBA00034103"/>
    </source>
</evidence>
<dbReference type="GO" id="GO:0012505">
    <property type="term" value="C:endomembrane system"/>
    <property type="evidence" value="ECO:0007669"/>
    <property type="project" value="UniProtKB-SubCell"/>
</dbReference>
<name>A0ABD3QL16_9STRA</name>
<dbReference type="Pfam" id="PF00566">
    <property type="entry name" value="RabGAP-TBC"/>
    <property type="match status" value="1"/>
</dbReference>
<evidence type="ECO:0000256" key="6">
    <source>
        <dbReference type="ARBA" id="ARBA00023128"/>
    </source>
</evidence>
<comment type="subcellular location">
    <subcellularLocation>
        <location evidence="1">Cytoplasmic vesicle membrane</location>
    </subcellularLocation>
    <subcellularLocation>
        <location evidence="3">Endomembrane system</location>
        <topology evidence="3">Peripheral membrane protein</topology>
    </subcellularLocation>
    <subcellularLocation>
        <location evidence="2">Mitochondrion</location>
    </subcellularLocation>
    <subcellularLocation>
        <location evidence="9">Synapse</location>
    </subcellularLocation>
</comment>
<dbReference type="SMART" id="SM00584">
    <property type="entry name" value="TLDc"/>
    <property type="match status" value="1"/>
</dbReference>
<feature type="domain" description="TLDc" evidence="11">
    <location>
        <begin position="384"/>
        <end position="568"/>
    </location>
</feature>
<sequence>MQPRVSNQDNAPFVESVDSLFGHIISPGRDDGYSVGPPLVMGAKNEKHSLKLLKKLCRSGLPPQLRCAVWISSVARIANPHLPISETDSYGTVGHEKKIEAKWNYALKAAFPNSSDRDDVIAPDLGLGQQALHQLIRHDFEEWNMPTPNQKSISELNVRSLTGILCAVHQVLGIEYCPPLPDIAAILLTHMRESYVFATIREMIDDSSHFLPVSQKEYYSWCKTYSFFVEQMFPATYKVMEKCGALDPQSGLDPIFKRFFSTILKREDMLRFMDVFVIEGCKAIFRLALSLLMLIPKKDLKSLLLTDSKSWWNEIRHRTLDRAFTFQKHLQIMFPKFETIAMRYPRRRLLSRMNRFHEHWALENMPTYVDQTPPKPIGFTSDGCILAKPASVRSNLARWLPPSLKSTKLDLIYSTEKHGRSLTSFYEECQRAKNTVILVEAIIGNHSSIIGMFASHAWRKKCHSIGDGECFMFRMNPDPQCFYWFPKAPDVSGTIDDMEHQTLREQVMIARSDYVAMGSNRDGTNGLRLDRDLIKGESYSAAGFDNDLLPGQQQKTFEIGFVEVYQLIRDFFGEEIGRDDSSLGI</sequence>
<evidence type="ECO:0000256" key="2">
    <source>
        <dbReference type="ARBA" id="ARBA00004173"/>
    </source>
</evidence>
<dbReference type="PANTHER" id="PTHR23354:SF62">
    <property type="entry name" value="MUSTARD, ISOFORM V"/>
    <property type="match status" value="1"/>
</dbReference>
<evidence type="ECO:0000256" key="3">
    <source>
        <dbReference type="ARBA" id="ARBA00004184"/>
    </source>
</evidence>
<dbReference type="Proteomes" id="UP001530315">
    <property type="component" value="Unassembled WGS sequence"/>
</dbReference>
<keyword evidence="6" id="KW-0496">Mitochondrion</keyword>
<evidence type="ECO:0000256" key="1">
    <source>
        <dbReference type="ARBA" id="ARBA00004156"/>
    </source>
</evidence>
<comment type="similarity">
    <text evidence="4">Belongs to the OXR1 family.</text>
</comment>
<proteinExistence type="inferred from homology"/>
<keyword evidence="13" id="KW-1185">Reference proteome</keyword>
<dbReference type="Pfam" id="PF07534">
    <property type="entry name" value="TLD"/>
    <property type="match status" value="1"/>
</dbReference>
<dbReference type="EMBL" id="JALLAZ020000212">
    <property type="protein sequence ID" value="KAL3800596.1"/>
    <property type="molecule type" value="Genomic_DNA"/>
</dbReference>
<dbReference type="SUPFAM" id="SSF47923">
    <property type="entry name" value="Ypt/Rab-GAP domain of gyp1p"/>
    <property type="match status" value="1"/>
</dbReference>
<organism evidence="12 13">
    <name type="scientific">Stephanodiscus triporus</name>
    <dbReference type="NCBI Taxonomy" id="2934178"/>
    <lineage>
        <taxon>Eukaryota</taxon>
        <taxon>Sar</taxon>
        <taxon>Stramenopiles</taxon>
        <taxon>Ochrophyta</taxon>
        <taxon>Bacillariophyta</taxon>
        <taxon>Coscinodiscophyceae</taxon>
        <taxon>Thalassiosirophycidae</taxon>
        <taxon>Stephanodiscales</taxon>
        <taxon>Stephanodiscaceae</taxon>
        <taxon>Stephanodiscus</taxon>
    </lineage>
</organism>
<gene>
    <name evidence="12" type="ORF">ACHAW5_001064</name>
</gene>
<dbReference type="GO" id="GO:0030659">
    <property type="term" value="C:cytoplasmic vesicle membrane"/>
    <property type="evidence" value="ECO:0007669"/>
    <property type="project" value="UniProtKB-SubCell"/>
</dbReference>
<dbReference type="Gene3D" id="1.10.472.80">
    <property type="entry name" value="Ypt/Rab-GAP domain of gyp1p, domain 3"/>
    <property type="match status" value="1"/>
</dbReference>
<accession>A0ABD3QL16</accession>
<keyword evidence="5" id="KW-0770">Synapse</keyword>
<reference evidence="12 13" key="1">
    <citation type="submission" date="2024-10" db="EMBL/GenBank/DDBJ databases">
        <title>Updated reference genomes for cyclostephanoid diatoms.</title>
        <authorList>
            <person name="Roberts W.R."/>
            <person name="Alverson A.J."/>
        </authorList>
    </citation>
    <scope>NUCLEOTIDE SEQUENCE [LARGE SCALE GENOMIC DNA]</scope>
    <source>
        <strain evidence="12 13">AJA276-08</strain>
    </source>
</reference>
<dbReference type="InterPro" id="IPR035969">
    <property type="entry name" value="Rab-GAP_TBC_sf"/>
</dbReference>
<evidence type="ECO:0000313" key="13">
    <source>
        <dbReference type="Proteomes" id="UP001530315"/>
    </source>
</evidence>
<evidence type="ECO:0000313" key="12">
    <source>
        <dbReference type="EMBL" id="KAL3800596.1"/>
    </source>
</evidence>
<dbReference type="InterPro" id="IPR006571">
    <property type="entry name" value="TLDc_dom"/>
</dbReference>
<protein>
    <recommendedName>
        <fullName evidence="10">Oxidation resistance protein 1</fullName>
    </recommendedName>
</protein>
<dbReference type="PROSITE" id="PS51886">
    <property type="entry name" value="TLDC"/>
    <property type="match status" value="1"/>
</dbReference>
<dbReference type="GO" id="GO:0005739">
    <property type="term" value="C:mitochondrion"/>
    <property type="evidence" value="ECO:0007669"/>
    <property type="project" value="UniProtKB-SubCell"/>
</dbReference>
<comment type="caution">
    <text evidence="12">The sequence shown here is derived from an EMBL/GenBank/DDBJ whole genome shotgun (WGS) entry which is preliminary data.</text>
</comment>
<evidence type="ECO:0000256" key="5">
    <source>
        <dbReference type="ARBA" id="ARBA00023018"/>
    </source>
</evidence>
<dbReference type="PANTHER" id="PTHR23354">
    <property type="entry name" value="NUCLEOLAR PROTEIN 7/ESTROGEN RECEPTOR COACTIVATOR-RELATED"/>
    <property type="match status" value="1"/>
</dbReference>
<keyword evidence="8" id="KW-0968">Cytoplasmic vesicle</keyword>
<evidence type="ECO:0000256" key="8">
    <source>
        <dbReference type="ARBA" id="ARBA00023329"/>
    </source>
</evidence>
<dbReference type="AlphaFoldDB" id="A0ABD3QL16"/>
<dbReference type="InterPro" id="IPR000195">
    <property type="entry name" value="Rab-GAP-TBC_dom"/>
</dbReference>